<protein>
    <recommendedName>
        <fullName evidence="4">Carboxypeptidase regulatory-like domain-containing protein</fullName>
    </recommendedName>
</protein>
<sequence>MAVLVTFVGCGANGTVTGMVTAGGEPVEAGSIVFQPVDVGVKPALGRIGSDGAYDMRTAGDEGLVPGEYRVLYMPPDQREDENGRPLGKPSKWRSYQGPAETVNVESYENEIPVELQKR</sequence>
<dbReference type="Proteomes" id="UP000318878">
    <property type="component" value="Unassembled WGS sequence"/>
</dbReference>
<evidence type="ECO:0008006" key="4">
    <source>
        <dbReference type="Google" id="ProtNLM"/>
    </source>
</evidence>
<organism evidence="2 3">
    <name type="scientific">Blastopirellula retiformator</name>
    <dbReference type="NCBI Taxonomy" id="2527970"/>
    <lineage>
        <taxon>Bacteria</taxon>
        <taxon>Pseudomonadati</taxon>
        <taxon>Planctomycetota</taxon>
        <taxon>Planctomycetia</taxon>
        <taxon>Pirellulales</taxon>
        <taxon>Pirellulaceae</taxon>
        <taxon>Blastopirellula</taxon>
    </lineage>
</organism>
<evidence type="ECO:0000313" key="3">
    <source>
        <dbReference type="Proteomes" id="UP000318878"/>
    </source>
</evidence>
<keyword evidence="3" id="KW-1185">Reference proteome</keyword>
<accession>A0A5C5VK71</accession>
<name>A0A5C5VK71_9BACT</name>
<reference evidence="2 3" key="1">
    <citation type="submission" date="2019-02" db="EMBL/GenBank/DDBJ databases">
        <title>Deep-cultivation of Planctomycetes and their phenomic and genomic characterization uncovers novel biology.</title>
        <authorList>
            <person name="Wiegand S."/>
            <person name="Jogler M."/>
            <person name="Boedeker C."/>
            <person name="Pinto D."/>
            <person name="Vollmers J."/>
            <person name="Rivas-Marin E."/>
            <person name="Kohn T."/>
            <person name="Peeters S.H."/>
            <person name="Heuer A."/>
            <person name="Rast P."/>
            <person name="Oberbeckmann S."/>
            <person name="Bunk B."/>
            <person name="Jeske O."/>
            <person name="Meyerdierks A."/>
            <person name="Storesund J.E."/>
            <person name="Kallscheuer N."/>
            <person name="Luecker S."/>
            <person name="Lage O.M."/>
            <person name="Pohl T."/>
            <person name="Merkel B.J."/>
            <person name="Hornburger P."/>
            <person name="Mueller R.-W."/>
            <person name="Bruemmer F."/>
            <person name="Labrenz M."/>
            <person name="Spormann A.M."/>
            <person name="Op Den Camp H."/>
            <person name="Overmann J."/>
            <person name="Amann R."/>
            <person name="Jetten M.S.M."/>
            <person name="Mascher T."/>
            <person name="Medema M.H."/>
            <person name="Devos D.P."/>
            <person name="Kaster A.-K."/>
            <person name="Ovreas L."/>
            <person name="Rohde M."/>
            <person name="Galperin M.Y."/>
            <person name="Jogler C."/>
        </authorList>
    </citation>
    <scope>NUCLEOTIDE SEQUENCE [LARGE SCALE GENOMIC DNA]</scope>
    <source>
        <strain evidence="2 3">Enr8</strain>
    </source>
</reference>
<gene>
    <name evidence="2" type="ORF">Enr8_06930</name>
</gene>
<proteinExistence type="predicted"/>
<evidence type="ECO:0000256" key="1">
    <source>
        <dbReference type="SAM" id="MobiDB-lite"/>
    </source>
</evidence>
<dbReference type="AlphaFoldDB" id="A0A5C5VK71"/>
<evidence type="ECO:0000313" key="2">
    <source>
        <dbReference type="EMBL" id="TWT38998.1"/>
    </source>
</evidence>
<feature type="region of interest" description="Disordered" evidence="1">
    <location>
        <begin position="75"/>
        <end position="98"/>
    </location>
</feature>
<dbReference type="EMBL" id="SJPF01000001">
    <property type="protein sequence ID" value="TWT38998.1"/>
    <property type="molecule type" value="Genomic_DNA"/>
</dbReference>
<comment type="caution">
    <text evidence="2">The sequence shown here is derived from an EMBL/GenBank/DDBJ whole genome shotgun (WGS) entry which is preliminary data.</text>
</comment>